<dbReference type="GO" id="GO:0008168">
    <property type="term" value="F:methyltransferase activity"/>
    <property type="evidence" value="ECO:0007669"/>
    <property type="project" value="UniProtKB-KW"/>
</dbReference>
<evidence type="ECO:0000313" key="7">
    <source>
        <dbReference type="Proteomes" id="UP001218362"/>
    </source>
</evidence>
<organism evidence="6 7">
    <name type="scientific">Candidatus Andeanibacterium colombiense</name>
    <dbReference type="NCBI Taxonomy" id="3121345"/>
    <lineage>
        <taxon>Bacteria</taxon>
        <taxon>Pseudomonadati</taxon>
        <taxon>Pseudomonadota</taxon>
        <taxon>Alphaproteobacteria</taxon>
        <taxon>Sphingomonadales</taxon>
        <taxon>Sphingomonadaceae</taxon>
        <taxon>Candidatus Andeanibacterium</taxon>
    </lineage>
</organism>
<dbReference type="PANTHER" id="PTHR43667">
    <property type="entry name" value="CYCLOPROPANE-FATTY-ACYL-PHOSPHOLIPID SYNTHASE"/>
    <property type="match status" value="1"/>
</dbReference>
<evidence type="ECO:0000313" key="6">
    <source>
        <dbReference type="EMBL" id="WEK47363.1"/>
    </source>
</evidence>
<evidence type="ECO:0000256" key="3">
    <source>
        <dbReference type="ARBA" id="ARBA00022679"/>
    </source>
</evidence>
<dbReference type="EMBL" id="CP119316">
    <property type="protein sequence ID" value="WEK47363.1"/>
    <property type="molecule type" value="Genomic_DNA"/>
</dbReference>
<name>A0AAJ6BQ50_9SPHN</name>
<proteinExistence type="inferred from homology"/>
<keyword evidence="5" id="KW-0443">Lipid metabolism</keyword>
<keyword evidence="3" id="KW-0808">Transferase</keyword>
<dbReference type="Proteomes" id="UP001218362">
    <property type="component" value="Chromosome"/>
</dbReference>
<comment type="similarity">
    <text evidence="1">Belongs to the CFA/CMAS family.</text>
</comment>
<evidence type="ECO:0000256" key="1">
    <source>
        <dbReference type="ARBA" id="ARBA00010815"/>
    </source>
</evidence>
<dbReference type="InterPro" id="IPR003333">
    <property type="entry name" value="CMAS"/>
</dbReference>
<keyword evidence="4" id="KW-0949">S-adenosyl-L-methionine</keyword>
<dbReference type="InterPro" id="IPR029063">
    <property type="entry name" value="SAM-dependent_MTases_sf"/>
</dbReference>
<dbReference type="SUPFAM" id="SSF53335">
    <property type="entry name" value="S-adenosyl-L-methionine-dependent methyltransferases"/>
    <property type="match status" value="1"/>
</dbReference>
<dbReference type="Gene3D" id="3.40.50.150">
    <property type="entry name" value="Vaccinia Virus protein VP39"/>
    <property type="match status" value="1"/>
</dbReference>
<dbReference type="AlphaFoldDB" id="A0AAJ6BQ50"/>
<sequence>MWLLDKLLKHLVKHGRLVVVDHDGTRHEYGDAGADPITVRLTDKGAALHIAKDPRMGAGEAYMDGRMVVEPPHDIRDMVLFLMEQARRDDAKALKPKNPLRRAVGKIASQLDQLNSRTRSSKNVVHHYGLTRQFYELFLDADRQYTMAYFRDPANTLEQAQLDKKALVAAKLRLQPGMRVLDIGCGWGGLGLYLNRMYGCEVLGVSLAPDQVKFANERAEAAGVADKVKFELIDYRDVSGQFDRITSIGMLEHVGRTRYGEYFAKTFDLLANDGIMLTHTIGRTRTSLTTDKWNRTYIFPGHYLPSVSQLSFAMEETGWEIGDLEILRYHYAHTLKDWYDRACQHQAEIEALYDERLFRMWQFYLVGAEQGFRHGKMVNFQFQTVKQRSALPMTRDYMVEEAQRLMAREQAPVWHLGQAAE</sequence>
<dbReference type="Pfam" id="PF02353">
    <property type="entry name" value="CMAS"/>
    <property type="match status" value="1"/>
</dbReference>
<evidence type="ECO:0000256" key="4">
    <source>
        <dbReference type="ARBA" id="ARBA00022691"/>
    </source>
</evidence>
<reference evidence="6" key="1">
    <citation type="submission" date="2023-03" db="EMBL/GenBank/DDBJ databases">
        <title>Andean soil-derived lignocellulolytic bacterial consortium as a source of novel taxa and putative plastic-active enzymes.</title>
        <authorList>
            <person name="Diaz-Garcia L."/>
            <person name="Chuvochina M."/>
            <person name="Feuerriegel G."/>
            <person name="Bunk B."/>
            <person name="Sproer C."/>
            <person name="Streit W.R."/>
            <person name="Rodriguez L.M."/>
            <person name="Overmann J."/>
            <person name="Jimenez D.J."/>
        </authorList>
    </citation>
    <scope>NUCLEOTIDE SEQUENCE</scope>
    <source>
        <strain evidence="6">MAG 26</strain>
    </source>
</reference>
<protein>
    <submittedName>
        <fullName evidence="6">Cyclopropane-fatty-acyl-phospholipid synthase</fullName>
    </submittedName>
</protein>
<evidence type="ECO:0000256" key="5">
    <source>
        <dbReference type="ARBA" id="ARBA00023098"/>
    </source>
</evidence>
<dbReference type="PIRSF" id="PIRSF003085">
    <property type="entry name" value="CMAS"/>
    <property type="match status" value="1"/>
</dbReference>
<keyword evidence="2" id="KW-0489">Methyltransferase</keyword>
<gene>
    <name evidence="6" type="ORF">P0Y56_03500</name>
</gene>
<dbReference type="GO" id="GO:0008610">
    <property type="term" value="P:lipid biosynthetic process"/>
    <property type="evidence" value="ECO:0007669"/>
    <property type="project" value="InterPro"/>
</dbReference>
<dbReference type="PANTHER" id="PTHR43667:SF1">
    <property type="entry name" value="CYCLOPROPANE-FATTY-ACYL-PHOSPHOLIPID SYNTHASE"/>
    <property type="match status" value="1"/>
</dbReference>
<accession>A0AAJ6BQ50</accession>
<dbReference type="CDD" id="cd02440">
    <property type="entry name" value="AdoMet_MTases"/>
    <property type="match status" value="1"/>
</dbReference>
<dbReference type="InterPro" id="IPR050723">
    <property type="entry name" value="CFA/CMAS"/>
</dbReference>
<evidence type="ECO:0000256" key="2">
    <source>
        <dbReference type="ARBA" id="ARBA00022603"/>
    </source>
</evidence>
<dbReference type="GO" id="GO:0032259">
    <property type="term" value="P:methylation"/>
    <property type="evidence" value="ECO:0007669"/>
    <property type="project" value="UniProtKB-KW"/>
</dbReference>
<dbReference type="KEGG" id="acob:P0Y56_03500"/>